<accession>X0V041</accession>
<dbReference type="EMBL" id="BARS01024272">
    <property type="protein sequence ID" value="GAG05918.1"/>
    <property type="molecule type" value="Genomic_DNA"/>
</dbReference>
<name>X0V041_9ZZZZ</name>
<reference evidence="1" key="1">
    <citation type="journal article" date="2014" name="Front. Microbiol.">
        <title>High frequency of phylogenetically diverse reductive dehalogenase-homologous genes in deep subseafloor sedimentary metagenomes.</title>
        <authorList>
            <person name="Kawai M."/>
            <person name="Futagami T."/>
            <person name="Toyoda A."/>
            <person name="Takaki Y."/>
            <person name="Nishi S."/>
            <person name="Hori S."/>
            <person name="Arai W."/>
            <person name="Tsubouchi T."/>
            <person name="Morono Y."/>
            <person name="Uchiyama I."/>
            <person name="Ito T."/>
            <person name="Fujiyama A."/>
            <person name="Inagaki F."/>
            <person name="Takami H."/>
        </authorList>
    </citation>
    <scope>NUCLEOTIDE SEQUENCE</scope>
    <source>
        <strain evidence="1">Expedition CK06-06</strain>
    </source>
</reference>
<sequence length="61" mass="6928">MAKTMACQDLGVDCSYVAHGETEEELMADVAKHAKEVHRYTEEQLKDPEMMKKVKTAIKTE</sequence>
<evidence type="ECO:0000313" key="1">
    <source>
        <dbReference type="EMBL" id="GAG05918.1"/>
    </source>
</evidence>
<proteinExistence type="predicted"/>
<evidence type="ECO:0008006" key="2">
    <source>
        <dbReference type="Google" id="ProtNLM"/>
    </source>
</evidence>
<dbReference type="AlphaFoldDB" id="X0V041"/>
<gene>
    <name evidence="1" type="ORF">S01H1_38542</name>
</gene>
<protein>
    <recommendedName>
        <fullName evidence="2">Protein containing DUF1059</fullName>
    </recommendedName>
</protein>
<dbReference type="Pfam" id="PF06348">
    <property type="entry name" value="DUF1059"/>
    <property type="match status" value="1"/>
</dbReference>
<organism evidence="1">
    <name type="scientific">marine sediment metagenome</name>
    <dbReference type="NCBI Taxonomy" id="412755"/>
    <lineage>
        <taxon>unclassified sequences</taxon>
        <taxon>metagenomes</taxon>
        <taxon>ecological metagenomes</taxon>
    </lineage>
</organism>
<comment type="caution">
    <text evidence="1">The sequence shown here is derived from an EMBL/GenBank/DDBJ whole genome shotgun (WGS) entry which is preliminary data.</text>
</comment>
<dbReference type="InterPro" id="IPR009409">
    <property type="entry name" value="DUF1059"/>
</dbReference>